<comment type="caution">
    <text evidence="1">The sequence shown here is derived from an EMBL/GenBank/DDBJ whole genome shotgun (WGS) entry which is preliminary data.</text>
</comment>
<reference evidence="1 2" key="1">
    <citation type="submission" date="2024-08" db="EMBL/GenBank/DDBJ databases">
        <authorList>
            <person name="Ishaq N."/>
        </authorList>
    </citation>
    <scope>NUCLEOTIDE SEQUENCE [LARGE SCALE GENOMIC DNA]</scope>
    <source>
        <strain evidence="1 2">DSM 18651</strain>
    </source>
</reference>
<sequence>MASITVVDNKRHRDIRVFCEPKLSPQDGLGYVQVFPSELDAAHKEYPIFLKKNSVTGRFFLAALLSSDLHKNDFLIEGKWYSRYVPLVVRRGPFIIGRSGEVLNLCLDLDDDRVSSDGERLFDQNGEPTAMANKAISVLSLIHRGYQQSEELIEALTAESLIEPITIKPTHGVGGANLKGLYSINPQRLRELHGETLERLNSSSFLQSAYLLASSSSNVGFFFNKNNIFEKMWISTGNEGL</sequence>
<dbReference type="Pfam" id="PF07277">
    <property type="entry name" value="SapC"/>
    <property type="match status" value="1"/>
</dbReference>
<dbReference type="Proteomes" id="UP001569428">
    <property type="component" value="Unassembled WGS sequence"/>
</dbReference>
<proteinExistence type="predicted"/>
<keyword evidence="2" id="KW-1185">Reference proteome</keyword>
<evidence type="ECO:0000313" key="1">
    <source>
        <dbReference type="EMBL" id="MFA0813347.1"/>
    </source>
</evidence>
<gene>
    <name evidence="1" type="ORF">ACCI49_20825</name>
</gene>
<evidence type="ECO:0000313" key="2">
    <source>
        <dbReference type="Proteomes" id="UP001569428"/>
    </source>
</evidence>
<protein>
    <submittedName>
        <fullName evidence="1">SapC family protein</fullName>
    </submittedName>
</protein>
<dbReference type="InterPro" id="IPR010836">
    <property type="entry name" value="SapC"/>
</dbReference>
<name>A0ABV4P5Q5_9GAMM</name>
<accession>A0ABV4P5Q5</accession>
<dbReference type="EMBL" id="JBGMEK010000087">
    <property type="protein sequence ID" value="MFA0813347.1"/>
    <property type="molecule type" value="Genomic_DNA"/>
</dbReference>
<dbReference type="RefSeq" id="WP_371841156.1">
    <property type="nucleotide sequence ID" value="NZ_JBGMEK010000087.1"/>
</dbReference>
<organism evidence="1 2">
    <name type="scientific">Microbulbifer epialgicus</name>
    <dbReference type="NCBI Taxonomy" id="393907"/>
    <lineage>
        <taxon>Bacteria</taxon>
        <taxon>Pseudomonadati</taxon>
        <taxon>Pseudomonadota</taxon>
        <taxon>Gammaproteobacteria</taxon>
        <taxon>Cellvibrionales</taxon>
        <taxon>Microbulbiferaceae</taxon>
        <taxon>Microbulbifer</taxon>
    </lineage>
</organism>